<dbReference type="Gene3D" id="1.10.3430.10">
    <property type="entry name" value="Ammonium transporter AmtB like domains"/>
    <property type="match status" value="1"/>
</dbReference>
<evidence type="ECO:0000256" key="3">
    <source>
        <dbReference type="ARBA" id="ARBA00022448"/>
    </source>
</evidence>
<evidence type="ECO:0000256" key="4">
    <source>
        <dbReference type="ARBA" id="ARBA00022692"/>
    </source>
</evidence>
<dbReference type="PANTHER" id="PTHR43029">
    <property type="entry name" value="AMMONIUM TRANSPORTER MEP2"/>
    <property type="match status" value="1"/>
</dbReference>
<organism evidence="10 11">
    <name type="scientific">Bifiguratus adelaidae</name>
    <dbReference type="NCBI Taxonomy" id="1938954"/>
    <lineage>
        <taxon>Eukaryota</taxon>
        <taxon>Fungi</taxon>
        <taxon>Fungi incertae sedis</taxon>
        <taxon>Mucoromycota</taxon>
        <taxon>Mucoromycotina</taxon>
        <taxon>Endogonomycetes</taxon>
        <taxon>Endogonales</taxon>
        <taxon>Endogonales incertae sedis</taxon>
        <taxon>Bifiguratus</taxon>
    </lineage>
</organism>
<gene>
    <name evidence="10" type="ORF">BZG36_00008</name>
</gene>
<evidence type="ECO:0000256" key="7">
    <source>
        <dbReference type="ARBA" id="ARBA00023177"/>
    </source>
</evidence>
<evidence type="ECO:0000259" key="9">
    <source>
        <dbReference type="Pfam" id="PF00909"/>
    </source>
</evidence>
<keyword evidence="11" id="KW-1185">Reference proteome</keyword>
<dbReference type="GO" id="GO:0008519">
    <property type="term" value="F:ammonium channel activity"/>
    <property type="evidence" value="ECO:0007669"/>
    <property type="project" value="InterPro"/>
</dbReference>
<dbReference type="Proteomes" id="UP000242875">
    <property type="component" value="Unassembled WGS sequence"/>
</dbReference>
<evidence type="ECO:0000256" key="5">
    <source>
        <dbReference type="ARBA" id="ARBA00022989"/>
    </source>
</evidence>
<dbReference type="SUPFAM" id="SSF111352">
    <property type="entry name" value="Ammonium transporter"/>
    <property type="match status" value="1"/>
</dbReference>
<proteinExistence type="inferred from homology"/>
<dbReference type="NCBIfam" id="TIGR00836">
    <property type="entry name" value="amt"/>
    <property type="match status" value="1"/>
</dbReference>
<sequence length="468" mass="49884">MSTNSTSGASPSGYATQFNSGDIAWTLASTALVWLMVPGVGYFYSGMARSKNALSLIMLSVISIAVVSVQWFVWGFSLTFSKTATNGFIGNLDNAFLRGVLGDPSIGSPNIPDLVFCIFQCMFAAITPALAIGAAAERARLLPMIIFIFVWTTIVYDPIACWTWNSSGWSFKLGGLDFAGGTPVHISSGAASLAYALKLGKRHGHGTEDFKPHNMSNVVLGTAFLWFGWFGFNGGSALAGNLRAAMACVVTNAAAATGGLTWMLLDYRLERKFSALGFCSGAVTGLVAITPASGFVGPAASIAIGFIGAVVCNFACKLKHWLNYDDALDVFAVHGVGGFVGDILTGIFAESYVAGLDNITVIPGGWLNGHWIQIAYQLADGVTGMSYSFFMTYIILTVMDKIPGLSLRIDIEREIAGLDAAEIGENAYYHVDKILIHDPRTNETKIVEQVRKDTDSTEKAADASLNNE</sequence>
<dbReference type="PANTHER" id="PTHR43029:SF10">
    <property type="entry name" value="AMMONIUM TRANSPORTER MEP2"/>
    <property type="match status" value="1"/>
</dbReference>
<dbReference type="Pfam" id="PF00909">
    <property type="entry name" value="Ammonium_transp"/>
    <property type="match status" value="1"/>
</dbReference>
<protein>
    <recommendedName>
        <fullName evidence="8">Ammonium transporter</fullName>
    </recommendedName>
</protein>
<feature type="domain" description="Ammonium transporter AmtB-like" evidence="9">
    <location>
        <begin position="24"/>
        <end position="428"/>
    </location>
</feature>
<evidence type="ECO:0000256" key="6">
    <source>
        <dbReference type="ARBA" id="ARBA00023136"/>
    </source>
</evidence>
<feature type="transmembrane region" description="Helical" evidence="8">
    <location>
        <begin position="111"/>
        <end position="134"/>
    </location>
</feature>
<feature type="transmembrane region" description="Helical" evidence="8">
    <location>
        <begin position="179"/>
        <end position="197"/>
    </location>
</feature>
<dbReference type="GO" id="GO:0005886">
    <property type="term" value="C:plasma membrane"/>
    <property type="evidence" value="ECO:0007669"/>
    <property type="project" value="UniProtKB-SubCell"/>
</dbReference>
<accession>A0A261Y8I9</accession>
<reference evidence="10 11" key="1">
    <citation type="journal article" date="2017" name="Mycologia">
        <title>Bifiguratus adelaidae, gen. et sp. nov., a new member of Mucoromycotina in endophytic and soil-dwelling habitats.</title>
        <authorList>
            <person name="Torres-Cruz T.J."/>
            <person name="Billingsley Tobias T.L."/>
            <person name="Almatruk M."/>
            <person name="Hesse C."/>
            <person name="Kuske C.R."/>
            <person name="Desiro A."/>
            <person name="Benucci G.M."/>
            <person name="Bonito G."/>
            <person name="Stajich J.E."/>
            <person name="Dunlap C."/>
            <person name="Arnold A.E."/>
            <person name="Porras-Alfaro A."/>
        </authorList>
    </citation>
    <scope>NUCLEOTIDE SEQUENCE [LARGE SCALE GENOMIC DNA]</scope>
    <source>
        <strain evidence="10 11">AZ0501</strain>
    </source>
</reference>
<dbReference type="InterPro" id="IPR001905">
    <property type="entry name" value="Ammonium_transpt"/>
</dbReference>
<feature type="transmembrane region" description="Helical" evidence="8">
    <location>
        <begin position="23"/>
        <end position="44"/>
    </location>
</feature>
<evidence type="ECO:0000313" key="11">
    <source>
        <dbReference type="Proteomes" id="UP000242875"/>
    </source>
</evidence>
<feature type="transmembrane region" description="Helical" evidence="8">
    <location>
        <begin position="328"/>
        <end position="354"/>
    </location>
</feature>
<feature type="transmembrane region" description="Helical" evidence="8">
    <location>
        <begin position="295"/>
        <end position="316"/>
    </location>
</feature>
<comment type="caution">
    <text evidence="10">The sequence shown here is derived from an EMBL/GenBank/DDBJ whole genome shotgun (WGS) entry which is preliminary data.</text>
</comment>
<keyword evidence="7 8" id="KW-0924">Ammonia transport</keyword>
<evidence type="ECO:0000313" key="10">
    <source>
        <dbReference type="EMBL" id="OZJ06888.1"/>
    </source>
</evidence>
<name>A0A261Y8I9_9FUNG</name>
<evidence type="ECO:0000256" key="8">
    <source>
        <dbReference type="RuleBase" id="RU362002"/>
    </source>
</evidence>
<keyword evidence="6 8" id="KW-0472">Membrane</keyword>
<dbReference type="OrthoDB" id="534912at2759"/>
<dbReference type="FunFam" id="1.10.3430.10:FF:000003">
    <property type="entry name" value="Ammonium transporter"/>
    <property type="match status" value="1"/>
</dbReference>
<keyword evidence="5 8" id="KW-1133">Transmembrane helix</keyword>
<keyword evidence="3 8" id="KW-0813">Transport</keyword>
<evidence type="ECO:0000256" key="1">
    <source>
        <dbReference type="ARBA" id="ARBA00004141"/>
    </source>
</evidence>
<feature type="transmembrane region" description="Helical" evidence="8">
    <location>
        <begin position="218"/>
        <end position="238"/>
    </location>
</feature>
<comment type="subcellular location">
    <subcellularLocation>
        <location evidence="8">Cell membrane</location>
        <topology evidence="8">Multi-pass membrane protein</topology>
    </subcellularLocation>
    <subcellularLocation>
        <location evidence="1">Membrane</location>
        <topology evidence="1">Multi-pass membrane protein</topology>
    </subcellularLocation>
</comment>
<feature type="transmembrane region" description="Helical" evidence="8">
    <location>
        <begin position="141"/>
        <end position="159"/>
    </location>
</feature>
<keyword evidence="4 8" id="KW-0812">Transmembrane</keyword>
<feature type="transmembrane region" description="Helical" evidence="8">
    <location>
        <begin position="56"/>
        <end position="74"/>
    </location>
</feature>
<evidence type="ECO:0000256" key="2">
    <source>
        <dbReference type="ARBA" id="ARBA00005887"/>
    </source>
</evidence>
<feature type="transmembrane region" description="Helical" evidence="8">
    <location>
        <begin position="244"/>
        <end position="265"/>
    </location>
</feature>
<dbReference type="InterPro" id="IPR024041">
    <property type="entry name" value="NH4_transpt_AmtB-like_dom"/>
</dbReference>
<dbReference type="InterPro" id="IPR029020">
    <property type="entry name" value="Ammonium/urea_transptr"/>
</dbReference>
<feature type="transmembrane region" description="Helical" evidence="8">
    <location>
        <begin position="272"/>
        <end position="289"/>
    </location>
</feature>
<feature type="transmembrane region" description="Helical" evidence="8">
    <location>
        <begin position="374"/>
        <end position="398"/>
    </location>
</feature>
<dbReference type="EMBL" id="MVBO01000001">
    <property type="protein sequence ID" value="OZJ06888.1"/>
    <property type="molecule type" value="Genomic_DNA"/>
</dbReference>
<comment type="similarity">
    <text evidence="2 8">Belongs to the ammonia transporter channel (TC 1.A.11.2) family.</text>
</comment>
<dbReference type="AlphaFoldDB" id="A0A261Y8I9"/>